<evidence type="ECO:0000256" key="3">
    <source>
        <dbReference type="ARBA" id="ARBA00012566"/>
    </source>
</evidence>
<dbReference type="InterPro" id="IPR005201">
    <property type="entry name" value="TIM_ENGase"/>
</dbReference>
<comment type="catalytic activity">
    <reaction evidence="7">
        <text>an N(4)-(oligosaccharide-(1-&gt;3)-[oligosaccharide-(1-&gt;6)]-beta-D-Man-(1-&gt;4)-beta-D-GlcNAc-(1-&gt;4)-alpha-D-GlcNAc)-L-asparaginyl-[protein] + H2O = an oligosaccharide-(1-&gt;3)-[oligosaccharide-(1-&gt;6)]-beta-D-Man-(1-&gt;4)-D-GlcNAc + N(4)-(N-acetyl-beta-D-glucosaminyl)-L-asparaginyl-[protein]</text>
        <dbReference type="Rhea" id="RHEA:73067"/>
        <dbReference type="Rhea" id="RHEA-COMP:12603"/>
        <dbReference type="Rhea" id="RHEA-COMP:18176"/>
        <dbReference type="ChEBI" id="CHEBI:15377"/>
        <dbReference type="ChEBI" id="CHEBI:132248"/>
        <dbReference type="ChEBI" id="CHEBI:192714"/>
        <dbReference type="ChEBI" id="CHEBI:192715"/>
        <dbReference type="EC" id="3.2.1.96"/>
    </reaction>
</comment>
<keyword evidence="12" id="KW-1185">Reference proteome</keyword>
<dbReference type="Gene3D" id="3.20.20.80">
    <property type="entry name" value="Glycosidases"/>
    <property type="match status" value="1"/>
</dbReference>
<evidence type="ECO:0000256" key="10">
    <source>
        <dbReference type="SAM" id="MobiDB-lite"/>
    </source>
</evidence>
<sequence>MPNRDAPGSWVASWGEKAGRAPGLQLPACSAGAPIGQSRSPEAGSRKQQRRGAAMEAVEGAQRGGRSSEADAEATVVQRIRFEHQVPLSARHYDRDSSEPVSFYLSSLEELLSWKPSDQDAFNTAAVPLAERRPPLQSPRPRSLVCHDMMGGYLQDRFIQGSDGQDFYTFYHWQYIDIFVYFTHHMFTLPPVCWTNTAHKHGVSVLGTFITERDTGAKVCEAFLAGEESFRAVADQMVRVAQFYRFDGWLINIENLLSVVAVKNTPRFLHYLTEQLKKHVPGGLVLWYDSVVENGKLKWQNELNEKNRTFFDSCDGIFTNYNWTEQHLDRMSAQAAERQADVYVGVDVFARGSVVGGQFDTSKSLQLIRKYGFSAAIFAPGWVYECLDKKNFLQNQNKFWSLLEKYLPSHSICTLPLVTSFCIGCGNKRFSYGKEEDMESWCNLIAQELQPLFVNHTQDAGAGGWVRTQICPKDAWHGGSSLLVEGSIPSDAKAVTIRLFSLQVPSPPKILLSMVYKLEGLSNVSVALELTTRDRRTCQIGNISDLTDQGTTHQLEPGLGPQCDPPELGLGPQMQRHHPVPGSHAFPARLLAGCGQQSAGGWTQHCYELQLQECLLQDLSIKVSRLPSSLQKENFICRLGELRVLDAGNLSAPLQCVRSLRAHHFLWRRGSYDPSLQASQLYLSVTLQWSYPMECVRQFRVYGQGVVCHRTTMPSHTEQPHLIGLAHATIYRVVDLAVPPICTSKHGRLEFLVQPVTKEGFVTDRSDWGRLVLEYIDETQTQV</sequence>
<comment type="subcellular location">
    <subcellularLocation>
        <location evidence="1">Cytoplasm</location>
        <location evidence="1">Cytosol</location>
    </subcellularLocation>
</comment>
<dbReference type="EC" id="3.2.1.96" evidence="3"/>
<dbReference type="GeneID" id="117367581"/>
<dbReference type="Pfam" id="PF25529">
    <property type="entry name" value="Ig_ENGASE1_C"/>
    <property type="match status" value="1"/>
</dbReference>
<evidence type="ECO:0000256" key="7">
    <source>
        <dbReference type="ARBA" id="ARBA00034414"/>
    </source>
</evidence>
<dbReference type="PANTHER" id="PTHR13246:SF1">
    <property type="entry name" value="CYTOSOLIC ENDO-BETA-N-ACETYLGLUCOSAMINIDASE"/>
    <property type="match status" value="1"/>
</dbReference>
<gene>
    <name evidence="13" type="primary">ENGASE</name>
</gene>
<reference evidence="13" key="1">
    <citation type="submission" date="2025-08" db="UniProtKB">
        <authorList>
            <consortium name="RefSeq"/>
        </authorList>
    </citation>
    <scope>IDENTIFICATION</scope>
</reference>
<evidence type="ECO:0000313" key="13">
    <source>
        <dbReference type="RefSeq" id="XP_033816155.1"/>
    </source>
</evidence>
<keyword evidence="5" id="KW-0378">Hydrolase</keyword>
<dbReference type="FunFam" id="3.20.20.80:FF:000043">
    <property type="entry name" value="cytosolic endo-beta-N-acetylglucosaminidase"/>
    <property type="match status" value="1"/>
</dbReference>
<keyword evidence="6" id="KW-0326">Glycosidase</keyword>
<evidence type="ECO:0000256" key="5">
    <source>
        <dbReference type="ARBA" id="ARBA00022801"/>
    </source>
</evidence>
<evidence type="ECO:0000256" key="9">
    <source>
        <dbReference type="ARBA" id="ARBA00072457"/>
    </source>
</evidence>
<feature type="domain" description="BRCT" evidence="11">
    <location>
        <begin position="354"/>
        <end position="400"/>
    </location>
</feature>
<dbReference type="GO" id="GO:0033925">
    <property type="term" value="F:mannosyl-glycoprotein endo-beta-N-acetylglucosaminidase activity"/>
    <property type="evidence" value="ECO:0007669"/>
    <property type="project" value="UniProtKB-EC"/>
</dbReference>
<evidence type="ECO:0000259" key="11">
    <source>
        <dbReference type="PROSITE" id="PS50172"/>
    </source>
</evidence>
<proteinExistence type="inferred from homology"/>
<organism evidence="12 13">
    <name type="scientific">Geotrypetes seraphini</name>
    <name type="common">Gaboon caecilian</name>
    <name type="synonym">Caecilia seraphini</name>
    <dbReference type="NCBI Taxonomy" id="260995"/>
    <lineage>
        <taxon>Eukaryota</taxon>
        <taxon>Metazoa</taxon>
        <taxon>Chordata</taxon>
        <taxon>Craniata</taxon>
        <taxon>Vertebrata</taxon>
        <taxon>Euteleostomi</taxon>
        <taxon>Amphibia</taxon>
        <taxon>Gymnophiona</taxon>
        <taxon>Geotrypetes</taxon>
    </lineage>
</organism>
<dbReference type="PANTHER" id="PTHR13246">
    <property type="entry name" value="ENDO BETA N-ACETYLGLUCOSAMINIDASE"/>
    <property type="match status" value="1"/>
</dbReference>
<protein>
    <recommendedName>
        <fullName evidence="9">Cytosolic endo-beta-N-acetylglucosaminidase</fullName>
        <ecNumber evidence="3">3.2.1.96</ecNumber>
    </recommendedName>
</protein>
<dbReference type="GO" id="GO:0005829">
    <property type="term" value="C:cytosol"/>
    <property type="evidence" value="ECO:0007669"/>
    <property type="project" value="UniProtKB-SubCell"/>
</dbReference>
<dbReference type="CTD" id="64772"/>
<evidence type="ECO:0000256" key="6">
    <source>
        <dbReference type="ARBA" id="ARBA00023295"/>
    </source>
</evidence>
<evidence type="ECO:0000256" key="1">
    <source>
        <dbReference type="ARBA" id="ARBA00004514"/>
    </source>
</evidence>
<feature type="region of interest" description="Disordered" evidence="10">
    <location>
        <begin position="1"/>
        <end position="70"/>
    </location>
</feature>
<dbReference type="FunCoup" id="A0A6P8SC13">
    <property type="interactions" value="486"/>
</dbReference>
<evidence type="ECO:0000256" key="2">
    <source>
        <dbReference type="ARBA" id="ARBA00007849"/>
    </source>
</evidence>
<dbReference type="Proteomes" id="UP000515159">
    <property type="component" value="Chromosome 10"/>
</dbReference>
<keyword evidence="4" id="KW-0963">Cytoplasm</keyword>
<dbReference type="InterPro" id="IPR032979">
    <property type="entry name" value="ENGase"/>
</dbReference>
<evidence type="ECO:0000256" key="8">
    <source>
        <dbReference type="ARBA" id="ARBA00054935"/>
    </source>
</evidence>
<dbReference type="KEGG" id="gsh:117367581"/>
<dbReference type="Pfam" id="PF03644">
    <property type="entry name" value="Glyco_hydro_85"/>
    <property type="match status" value="1"/>
</dbReference>
<comment type="similarity">
    <text evidence="2">Belongs to the glycosyl hydrolase 85 family.</text>
</comment>
<evidence type="ECO:0000313" key="12">
    <source>
        <dbReference type="Proteomes" id="UP000515159"/>
    </source>
</evidence>
<dbReference type="InterPro" id="IPR001357">
    <property type="entry name" value="BRCT_dom"/>
</dbReference>
<dbReference type="Gene3D" id="2.60.120.260">
    <property type="entry name" value="Galactose-binding domain-like"/>
    <property type="match status" value="1"/>
</dbReference>
<dbReference type="OrthoDB" id="284473at2759"/>
<dbReference type="RefSeq" id="XP_033816155.1">
    <property type="nucleotide sequence ID" value="XM_033960264.1"/>
</dbReference>
<dbReference type="InterPro" id="IPR057882">
    <property type="entry name" value="ENGase_C"/>
</dbReference>
<dbReference type="AlphaFoldDB" id="A0A6P8SC13"/>
<dbReference type="InParanoid" id="A0A6P8SC13"/>
<dbReference type="CDD" id="cd06547">
    <property type="entry name" value="GH85_ENGase"/>
    <property type="match status" value="1"/>
</dbReference>
<comment type="function">
    <text evidence="8">Endoglycosidase that releases N-glycans from glycoproteins by cleaving the beta-1,4-glycosidic bond in the N,N'-diacetylchitobiose core. Involved in the processing of free oligosaccharides in the cytosol.</text>
</comment>
<evidence type="ECO:0000256" key="4">
    <source>
        <dbReference type="ARBA" id="ARBA00022490"/>
    </source>
</evidence>
<accession>A0A6P8SC13</accession>
<dbReference type="PROSITE" id="PS50172">
    <property type="entry name" value="BRCT"/>
    <property type="match status" value="1"/>
</dbReference>
<name>A0A6P8SC13_GEOSA</name>